<dbReference type="Pfam" id="PF03828">
    <property type="entry name" value="PAP_assoc"/>
    <property type="match status" value="2"/>
</dbReference>
<evidence type="ECO:0000256" key="1">
    <source>
        <dbReference type="ARBA" id="ARBA00022679"/>
    </source>
</evidence>
<keyword evidence="2" id="KW-0479">Metal-binding</keyword>
<dbReference type="eggNOG" id="KOG2277">
    <property type="taxonomic scope" value="Eukaryota"/>
</dbReference>
<feature type="compositionally biased region" description="Acidic residues" evidence="4">
    <location>
        <begin position="1954"/>
        <end position="1968"/>
    </location>
</feature>
<feature type="region of interest" description="Disordered" evidence="4">
    <location>
        <begin position="1949"/>
        <end position="1968"/>
    </location>
</feature>
<evidence type="ECO:0000256" key="4">
    <source>
        <dbReference type="SAM" id="MobiDB-lite"/>
    </source>
</evidence>
<dbReference type="Gene3D" id="1.10.1410.10">
    <property type="match status" value="4"/>
</dbReference>
<dbReference type="STRING" id="7070.D2A1V6"/>
<evidence type="ECO:0000259" key="5">
    <source>
        <dbReference type="Pfam" id="PF03828"/>
    </source>
</evidence>
<dbReference type="InterPro" id="IPR002058">
    <property type="entry name" value="PAP_assoc"/>
</dbReference>
<evidence type="ECO:0000256" key="3">
    <source>
        <dbReference type="ARBA" id="ARBA00022842"/>
    </source>
</evidence>
<dbReference type="EMBL" id="KQ971338">
    <property type="protein sequence ID" value="EFA02079.2"/>
    <property type="molecule type" value="Genomic_DNA"/>
</dbReference>
<reference evidence="6 7" key="1">
    <citation type="journal article" date="2008" name="Nature">
        <title>The genome of the model beetle and pest Tribolium castaneum.</title>
        <authorList>
            <consortium name="Tribolium Genome Sequencing Consortium"/>
            <person name="Richards S."/>
            <person name="Gibbs R.A."/>
            <person name="Weinstock G.M."/>
            <person name="Brown S.J."/>
            <person name="Denell R."/>
            <person name="Beeman R.W."/>
            <person name="Gibbs R."/>
            <person name="Beeman R.W."/>
            <person name="Brown S.J."/>
            <person name="Bucher G."/>
            <person name="Friedrich M."/>
            <person name="Grimmelikhuijzen C.J."/>
            <person name="Klingler M."/>
            <person name="Lorenzen M."/>
            <person name="Richards S."/>
            <person name="Roth S."/>
            <person name="Schroder R."/>
            <person name="Tautz D."/>
            <person name="Zdobnov E.M."/>
            <person name="Muzny D."/>
            <person name="Gibbs R.A."/>
            <person name="Weinstock G.M."/>
            <person name="Attaway T."/>
            <person name="Bell S."/>
            <person name="Buhay C.J."/>
            <person name="Chandrabose M.N."/>
            <person name="Chavez D."/>
            <person name="Clerk-Blankenburg K.P."/>
            <person name="Cree A."/>
            <person name="Dao M."/>
            <person name="Davis C."/>
            <person name="Chacko J."/>
            <person name="Dinh H."/>
            <person name="Dugan-Rocha S."/>
            <person name="Fowler G."/>
            <person name="Garner T.T."/>
            <person name="Garnes J."/>
            <person name="Gnirke A."/>
            <person name="Hawes A."/>
            <person name="Hernandez J."/>
            <person name="Hines S."/>
            <person name="Holder M."/>
            <person name="Hume J."/>
            <person name="Jhangiani S.N."/>
            <person name="Joshi V."/>
            <person name="Khan Z.M."/>
            <person name="Jackson L."/>
            <person name="Kovar C."/>
            <person name="Kowis A."/>
            <person name="Lee S."/>
            <person name="Lewis L.R."/>
            <person name="Margolis J."/>
            <person name="Morgan M."/>
            <person name="Nazareth L.V."/>
            <person name="Nguyen N."/>
            <person name="Okwuonu G."/>
            <person name="Parker D."/>
            <person name="Richards S."/>
            <person name="Ruiz S.J."/>
            <person name="Santibanez J."/>
            <person name="Savard J."/>
            <person name="Scherer S.E."/>
            <person name="Schneider B."/>
            <person name="Sodergren E."/>
            <person name="Tautz D."/>
            <person name="Vattahil S."/>
            <person name="Villasana D."/>
            <person name="White C.S."/>
            <person name="Wright R."/>
            <person name="Park Y."/>
            <person name="Beeman R.W."/>
            <person name="Lord J."/>
            <person name="Oppert B."/>
            <person name="Lorenzen M."/>
            <person name="Brown S."/>
            <person name="Wang L."/>
            <person name="Savard J."/>
            <person name="Tautz D."/>
            <person name="Richards S."/>
            <person name="Weinstock G."/>
            <person name="Gibbs R.A."/>
            <person name="Liu Y."/>
            <person name="Worley K."/>
            <person name="Weinstock G."/>
            <person name="Elsik C.G."/>
            <person name="Reese J.T."/>
            <person name="Elhaik E."/>
            <person name="Landan G."/>
            <person name="Graur D."/>
            <person name="Arensburger P."/>
            <person name="Atkinson P."/>
            <person name="Beeman R.W."/>
            <person name="Beidler J."/>
            <person name="Brown S.J."/>
            <person name="Demuth J.P."/>
            <person name="Drury D.W."/>
            <person name="Du Y.Z."/>
            <person name="Fujiwara H."/>
            <person name="Lorenzen M."/>
            <person name="Maselli V."/>
            <person name="Osanai M."/>
            <person name="Park Y."/>
            <person name="Robertson H.M."/>
            <person name="Tu Z."/>
            <person name="Wang J.J."/>
            <person name="Wang S."/>
            <person name="Richards S."/>
            <person name="Song H."/>
            <person name="Zhang L."/>
            <person name="Sodergren E."/>
            <person name="Werner D."/>
            <person name="Stanke M."/>
            <person name="Morgenstern B."/>
            <person name="Solovyev V."/>
            <person name="Kosarev P."/>
            <person name="Brown G."/>
            <person name="Chen H.C."/>
            <person name="Ermolaeva O."/>
            <person name="Hlavina W."/>
            <person name="Kapustin Y."/>
            <person name="Kiryutin B."/>
            <person name="Kitts P."/>
            <person name="Maglott D."/>
            <person name="Pruitt K."/>
            <person name="Sapojnikov V."/>
            <person name="Souvorov A."/>
            <person name="Mackey A.J."/>
            <person name="Waterhouse R.M."/>
            <person name="Wyder S."/>
            <person name="Zdobnov E.M."/>
            <person name="Zdobnov E.M."/>
            <person name="Wyder S."/>
            <person name="Kriventseva E.V."/>
            <person name="Kadowaki T."/>
            <person name="Bork P."/>
            <person name="Aranda M."/>
            <person name="Bao R."/>
            <person name="Beermann A."/>
            <person name="Berns N."/>
            <person name="Bolognesi R."/>
            <person name="Bonneton F."/>
            <person name="Bopp D."/>
            <person name="Brown S.J."/>
            <person name="Bucher G."/>
            <person name="Butts T."/>
            <person name="Chaumot A."/>
            <person name="Denell R.E."/>
            <person name="Ferrier D.E."/>
            <person name="Friedrich M."/>
            <person name="Gordon C.M."/>
            <person name="Jindra M."/>
            <person name="Klingler M."/>
            <person name="Lan Q."/>
            <person name="Lattorff H.M."/>
            <person name="Laudet V."/>
            <person name="von Levetsow C."/>
            <person name="Liu Z."/>
            <person name="Lutz R."/>
            <person name="Lynch J.A."/>
            <person name="da Fonseca R.N."/>
            <person name="Posnien N."/>
            <person name="Reuter R."/>
            <person name="Roth S."/>
            <person name="Savard J."/>
            <person name="Schinko J.B."/>
            <person name="Schmitt C."/>
            <person name="Schoppmeier M."/>
            <person name="Schroder R."/>
            <person name="Shippy T.D."/>
            <person name="Simonnet F."/>
            <person name="Marques-Souza H."/>
            <person name="Tautz D."/>
            <person name="Tomoyasu Y."/>
            <person name="Trauner J."/>
            <person name="Van der Zee M."/>
            <person name="Vervoort M."/>
            <person name="Wittkopp N."/>
            <person name="Wimmer E.A."/>
            <person name="Yang X."/>
            <person name="Jones A.K."/>
            <person name="Sattelle D.B."/>
            <person name="Ebert P.R."/>
            <person name="Nelson D."/>
            <person name="Scott J.G."/>
            <person name="Beeman R.W."/>
            <person name="Muthukrishnan S."/>
            <person name="Kramer K.J."/>
            <person name="Arakane Y."/>
            <person name="Beeman R.W."/>
            <person name="Zhu Q."/>
            <person name="Hogenkamp D."/>
            <person name="Dixit R."/>
            <person name="Oppert B."/>
            <person name="Jiang H."/>
            <person name="Zou Z."/>
            <person name="Marshall J."/>
            <person name="Elpidina E."/>
            <person name="Vinokurov K."/>
            <person name="Oppert C."/>
            <person name="Zou Z."/>
            <person name="Evans J."/>
            <person name="Lu Z."/>
            <person name="Zhao P."/>
            <person name="Sumathipala N."/>
            <person name="Altincicek B."/>
            <person name="Vilcinskas A."/>
            <person name="Williams M."/>
            <person name="Hultmark D."/>
            <person name="Hetru C."/>
            <person name="Jiang H."/>
            <person name="Grimmelikhuijzen C.J."/>
            <person name="Hauser F."/>
            <person name="Cazzamali G."/>
            <person name="Williamson M."/>
            <person name="Park Y."/>
            <person name="Li B."/>
            <person name="Tanaka Y."/>
            <person name="Predel R."/>
            <person name="Neupert S."/>
            <person name="Schachtner J."/>
            <person name="Verleyen P."/>
            <person name="Raible F."/>
            <person name="Bork P."/>
            <person name="Friedrich M."/>
            <person name="Walden K.K."/>
            <person name="Robertson H.M."/>
            <person name="Angeli S."/>
            <person name="Foret S."/>
            <person name="Bucher G."/>
            <person name="Schuetz S."/>
            <person name="Maleszka R."/>
            <person name="Wimmer E.A."/>
            <person name="Beeman R.W."/>
            <person name="Lorenzen M."/>
            <person name="Tomoyasu Y."/>
            <person name="Miller S.C."/>
            <person name="Grossmann D."/>
            <person name="Bucher G."/>
        </authorList>
    </citation>
    <scope>NUCLEOTIDE SEQUENCE [LARGE SCALE GENOMIC DNA]</scope>
    <source>
        <strain evidence="6 7">Georgia GA2</strain>
    </source>
</reference>
<accession>D2A1V6</accession>
<dbReference type="SUPFAM" id="SSF81631">
    <property type="entry name" value="PAP/OAS1 substrate-binding domain"/>
    <property type="match status" value="4"/>
</dbReference>
<protein>
    <recommendedName>
        <fullName evidence="5">PAP-associated domain-containing protein</fullName>
    </recommendedName>
</protein>
<sequence>MVLLLCKICDRKIEFSQWKKHISNESHVRSLPSSIFIKGTPLNTKLNAVCEHFAKFGKLTKRESLDFGTTLEISYEDPNIYSDVVHREHAVEGEILKIFWYKTVKSFKVVVSFTKQEAITNGATRRIVELAKLLKDAQSFEQELEIFLDTVKSYNDDFGRKSQVIRGLLLSHFNKVVFYGSSILDVDVFTRNCNLYLETGKPILPILIGSNRFSNSMLTSEGAKCIYEDSEIRVACCVNLHKLLFVKTCDLVKYYLTLDEKDYTSSYMLYLMVIFYLQQEPFKLPAVLSLQEDSFTNFVDGWNCYFFPKVVTSPALENATLLKLLEGFFEFYSHFDYFTYVICPYLGSPLKKTVFLDSCELPESFDLYTKSSEKLQVNSGLCIQDPFNHSSNISKAMTDEMCGKLMTLCRVTSNLIKSGETRLYNLWMNNMHNLFEQITIEQDCEMDEKLWTQTVKDVLYQILTQVLFLDVKPGPNCTHLPDCYVYSCTNTKSNTESFVGKVTVKLAFNYGPRNKASVILKTNNPNFHLAHLIFIKLTSFLKEKIENLKNVTNKPNVKQVLISHLRSGTNLLHQLLILLKNLPGKNDHSIKILQDVKLMLTSQYPKIKIKIFGSRVMKLGTCFSHLDFSLSKIASSDMTLLGELLSKFNIFTDVSIVNNGATLQCTHKATQTICHLWFVNHLWLANERLVRWYFSSGVVVRQMYMVVKFWTICNDLDNHFTSYVLYLLVVFFLQQNHKFPSVATLQKDVPPYRINKWNCNFKQIEFLSNKCVKLSELLAGFFQFYSNFDYISYVVSPYFGAPLHKLDSNETFKIHSGLCVQDFFVLSSNVTASIPLNIAGIFANLCQKTHRVLSLSTPQLHTVLSRVGTDCSFFIEMEQGRNELAWQQSVKEHTLKIISKVLGCKNINIIIVSSTYIKYMFVEMKHFWDKRADFMKSLQQQLNGCSDIERDITITAHITKVSPSDADWKSSLELKFHQNPTKVQITVIGNYNQTHTCYFFFTRLLKLLGEKPEISRNIQIPLLGNDNTVAEWTGNYAELYRPITERIEGDFSEQIATFQKFQTEVTKNVDIITRDIGSVFTNPTTIGVFLPGDILDFFVDCDKESDMVILLSKSSEFRDVTLIQKCQNLVVTCTHRKTGIVCHLDNRHKVAHATSHMIQAYLHEKQVLLFFNIIKLWAGRCKFMDECGFTSYIFNLMIIFFLQHELHYPAVADLQKSVNWGEILLKKSLHELLVAFFKFYGDFDYISFVVAPFCGVAVEKSMLQDKKFPVNSGLCIQDLIDHSCNVSAEVTLNSSGKFAEMCRRAYTCMTDNQDLVPLVNPPICNFAAFKIEETGHKNEKEWIQLLRISVTKILVDMLGCKVSSVGNYNTFCVVYNCVLNHDIWSERMSALKQLNGSDTLSKETSATMFIKEKYGATSLSKFVVNMSFDKDPISVQIEIRGTGDIFHLTHFVYTRLKLILDNNIEDDASPTDEVDLNQELLDDACSKESDEMFEKLVASLQEASTIDEQMAIFSKILHYSKIEIEEIRDLIQIDLYSALSPTFPSHKIEFFGSNIGFKNSDFDINIDNITSDIPTLELVKTRVMACSNFSNVTMGDKQIKFKHDETDANCCLYVKNKMWVSTSNLINYYLSLDNKLCDVFSVINFWADYYGLKNGFFTTYSLNLLILFYLEQEPYKLPRVKDLQKDVTPQIVDGWNCAFNCLKCDSLPLQNASIAHLVIGFFHYYANFDYVSFVISPYFGTVIEKIRFVNQHFVVNCGVAIQNIFELSKNVSSDVPLGCVGRFAALCRNSVEALTKDLKLTHLLEAKADCIFEIGNLHKYDVEAFGILVKRLILRVLNILNAKVIEKSYFRYECEVKKSVFDNVKNISSPIHATNDIIRDIIVTTFSEGLIQFSLTIDATKNVCKIALLGEENDLIYFMTHFIYIKLLKYLTEKPDQVSCGTKPSVLSSNFQTNDDEQNDSFEDDDEDIPSDFFDDFSKEEFLNGLDLEFCDEKRPKRRIRCSSSSSESSTPPRKKKSISPHHDVNAQPTEAPQPVDNIDQLFVERKISLTDFLTLTLRREVKTNSEEKMKLISRCQEAIKILSEDLLIFPSKFTVTPSNKVVDSNKLRIKYRSPLLRNLVKFNFTTYQGPKKLDTFSQSLDHVLQRLGLLKEDNNLENLIDSITTALINSPIVDKETVASILKASLLNLNCVNCDSKLMIQHVDVATQCRFECERNGFDEDSGTFFV</sequence>
<reference evidence="6 7" key="2">
    <citation type="journal article" date="2010" name="Nucleic Acids Res.">
        <title>BeetleBase in 2010: revisions to provide comprehensive genomic information for Tribolium castaneum.</title>
        <authorList>
            <person name="Kim H.S."/>
            <person name="Murphy T."/>
            <person name="Xia J."/>
            <person name="Caragea D."/>
            <person name="Park Y."/>
            <person name="Beeman R.W."/>
            <person name="Lorenzen M.D."/>
            <person name="Butcher S."/>
            <person name="Manak J.R."/>
            <person name="Brown S.J."/>
        </authorList>
    </citation>
    <scope>GENOME REANNOTATION</scope>
    <source>
        <strain evidence="6 7">Georgia GA2</strain>
    </source>
</reference>
<gene>
    <name evidence="6" type="primary">AUGUSTUS-3.0.2_07714</name>
    <name evidence="6" type="ORF">TcasGA2_TC007714</name>
</gene>
<dbReference type="HOGENOM" id="CLU_232486_0_0_1"/>
<dbReference type="PANTHER" id="PTHR12271:SF138">
    <property type="entry name" value="GH05885P"/>
    <property type="match status" value="1"/>
</dbReference>
<evidence type="ECO:0000256" key="2">
    <source>
        <dbReference type="ARBA" id="ARBA00022723"/>
    </source>
</evidence>
<organism evidence="6 7">
    <name type="scientific">Tribolium castaneum</name>
    <name type="common">Red flour beetle</name>
    <dbReference type="NCBI Taxonomy" id="7070"/>
    <lineage>
        <taxon>Eukaryota</taxon>
        <taxon>Metazoa</taxon>
        <taxon>Ecdysozoa</taxon>
        <taxon>Arthropoda</taxon>
        <taxon>Hexapoda</taxon>
        <taxon>Insecta</taxon>
        <taxon>Pterygota</taxon>
        <taxon>Neoptera</taxon>
        <taxon>Endopterygota</taxon>
        <taxon>Coleoptera</taxon>
        <taxon>Polyphaga</taxon>
        <taxon>Cucujiformia</taxon>
        <taxon>Tenebrionidae</taxon>
        <taxon>Tenebrionidae incertae sedis</taxon>
        <taxon>Tribolium</taxon>
    </lineage>
</organism>
<name>D2A1V6_TRICA</name>
<feature type="region of interest" description="Disordered" evidence="4">
    <location>
        <begin position="2001"/>
        <end position="2036"/>
    </location>
</feature>
<dbReference type="GO" id="GO:0031123">
    <property type="term" value="P:RNA 3'-end processing"/>
    <property type="evidence" value="ECO:0000318"/>
    <property type="project" value="GO_Central"/>
</dbReference>
<feature type="domain" description="PAP-associated" evidence="5">
    <location>
        <begin position="774"/>
        <end position="822"/>
    </location>
</feature>
<feature type="domain" description="PAP-associated" evidence="5">
    <location>
        <begin position="323"/>
        <end position="390"/>
    </location>
</feature>
<dbReference type="Proteomes" id="UP000007266">
    <property type="component" value="Linkage group 4"/>
</dbReference>
<evidence type="ECO:0000313" key="7">
    <source>
        <dbReference type="Proteomes" id="UP000007266"/>
    </source>
</evidence>
<keyword evidence="1" id="KW-0808">Transferase</keyword>
<dbReference type="GO" id="GO:0046872">
    <property type="term" value="F:metal ion binding"/>
    <property type="evidence" value="ECO:0007669"/>
    <property type="project" value="UniProtKB-KW"/>
</dbReference>
<proteinExistence type="predicted"/>
<dbReference type="InParanoid" id="D2A1V6"/>
<dbReference type="GO" id="GO:0050265">
    <property type="term" value="F:RNA uridylyltransferase activity"/>
    <property type="evidence" value="ECO:0000318"/>
    <property type="project" value="GO_Central"/>
</dbReference>
<feature type="compositionally biased region" description="Low complexity" evidence="4">
    <location>
        <begin position="2002"/>
        <end position="2012"/>
    </location>
</feature>
<keyword evidence="7" id="KW-1185">Reference proteome</keyword>
<dbReference type="PANTHER" id="PTHR12271">
    <property type="entry name" value="POLY A POLYMERASE CID PAP -RELATED"/>
    <property type="match status" value="1"/>
</dbReference>
<evidence type="ECO:0000313" key="6">
    <source>
        <dbReference type="EMBL" id="EFA02079.2"/>
    </source>
</evidence>
<keyword evidence="3" id="KW-0460">Magnesium</keyword>